<dbReference type="AlphaFoldDB" id="A0AAV7MIP2"/>
<dbReference type="Proteomes" id="UP001066276">
    <property type="component" value="Chromosome 10"/>
</dbReference>
<proteinExistence type="predicted"/>
<sequence>MGLSGVKSGSQAQTWTGPCHYVERPTKLVKMPVRRSADGPEEWACSAGSGIHGPRAACRPIDTGRHDQALPVDHKTVNGKEVGAGCRILTRSKAVGYFFLSPPTMISVWPTRSGAWGVLICDAGAREGWEAVNSLRPQLRHYIAWPHGLPLTRLLSRLPSACTLTGRTGINSQSYSFPSVAVTLVFYSTPQALVVQHMDVQARVGVSLNAIRS</sequence>
<gene>
    <name evidence="1" type="ORF">NDU88_007429</name>
</gene>
<protein>
    <submittedName>
        <fullName evidence="1">Uncharacterized protein</fullName>
    </submittedName>
</protein>
<evidence type="ECO:0000313" key="2">
    <source>
        <dbReference type="Proteomes" id="UP001066276"/>
    </source>
</evidence>
<accession>A0AAV7MIP2</accession>
<dbReference type="EMBL" id="JANPWB010000014">
    <property type="protein sequence ID" value="KAJ1102379.1"/>
    <property type="molecule type" value="Genomic_DNA"/>
</dbReference>
<reference evidence="1" key="1">
    <citation type="journal article" date="2022" name="bioRxiv">
        <title>Sequencing and chromosome-scale assembly of the giantPleurodeles waltlgenome.</title>
        <authorList>
            <person name="Brown T."/>
            <person name="Elewa A."/>
            <person name="Iarovenko S."/>
            <person name="Subramanian E."/>
            <person name="Araus A.J."/>
            <person name="Petzold A."/>
            <person name="Susuki M."/>
            <person name="Suzuki K.-i.T."/>
            <person name="Hayashi T."/>
            <person name="Toyoda A."/>
            <person name="Oliveira C."/>
            <person name="Osipova E."/>
            <person name="Leigh N.D."/>
            <person name="Simon A."/>
            <person name="Yun M.H."/>
        </authorList>
    </citation>
    <scope>NUCLEOTIDE SEQUENCE</scope>
    <source>
        <strain evidence="1">20211129_DDA</strain>
        <tissue evidence="1">Liver</tissue>
    </source>
</reference>
<evidence type="ECO:0000313" key="1">
    <source>
        <dbReference type="EMBL" id="KAJ1102379.1"/>
    </source>
</evidence>
<comment type="caution">
    <text evidence="1">The sequence shown here is derived from an EMBL/GenBank/DDBJ whole genome shotgun (WGS) entry which is preliminary data.</text>
</comment>
<keyword evidence="2" id="KW-1185">Reference proteome</keyword>
<organism evidence="1 2">
    <name type="scientific">Pleurodeles waltl</name>
    <name type="common">Iberian ribbed newt</name>
    <dbReference type="NCBI Taxonomy" id="8319"/>
    <lineage>
        <taxon>Eukaryota</taxon>
        <taxon>Metazoa</taxon>
        <taxon>Chordata</taxon>
        <taxon>Craniata</taxon>
        <taxon>Vertebrata</taxon>
        <taxon>Euteleostomi</taxon>
        <taxon>Amphibia</taxon>
        <taxon>Batrachia</taxon>
        <taxon>Caudata</taxon>
        <taxon>Salamandroidea</taxon>
        <taxon>Salamandridae</taxon>
        <taxon>Pleurodelinae</taxon>
        <taxon>Pleurodeles</taxon>
    </lineage>
</organism>
<name>A0AAV7MIP2_PLEWA</name>